<gene>
    <name evidence="10" type="ORF">BJ980_000322</name>
</gene>
<dbReference type="InterPro" id="IPR025966">
    <property type="entry name" value="OppC_N"/>
</dbReference>
<dbReference type="GO" id="GO:0055085">
    <property type="term" value="P:transmembrane transport"/>
    <property type="evidence" value="ECO:0007669"/>
    <property type="project" value="InterPro"/>
</dbReference>
<keyword evidence="3" id="KW-1003">Cell membrane</keyword>
<sequence length="337" mass="36075">MTQEPLPSASETPPESPAAGEPEVPQEIAGRSPLRIAFDRLRKDPVAIVCFGIVVLFGLIAIFAGTLSDLFGVSTDTVRASDRIDLATGFGLKGPPYHGFDPEHPFGVAPGSGDDLLANWLYGARTSLLIATLAVVFSTVVGVVLGLIAGYMGGMVDRVIQFITDIFLTIPFLLAALAVAPILAERFAGNPAVFEQVTFYSVIGILSVFGWMQMARIIRGEVLSLREREFVQAAKVMGVPTHRILFKEILPNLVAPIVVAVSLGLPALVAAEAGLAFLGIGVYGRPSWGQTINSAVQYFDTYALYLWEPVIGIMLLVVALNLLGDAIRDALDPKTRR</sequence>
<dbReference type="InterPro" id="IPR000515">
    <property type="entry name" value="MetI-like"/>
</dbReference>
<evidence type="ECO:0000313" key="10">
    <source>
        <dbReference type="EMBL" id="NYG57399.1"/>
    </source>
</evidence>
<accession>A0A7Y9S0B5</accession>
<evidence type="ECO:0000259" key="9">
    <source>
        <dbReference type="PROSITE" id="PS50928"/>
    </source>
</evidence>
<keyword evidence="2 7" id="KW-0813">Transport</keyword>
<keyword evidence="11" id="KW-1185">Reference proteome</keyword>
<comment type="similarity">
    <text evidence="7">Belongs to the binding-protein-dependent transport system permease family.</text>
</comment>
<dbReference type="Pfam" id="PF00528">
    <property type="entry name" value="BPD_transp_1"/>
    <property type="match status" value="1"/>
</dbReference>
<dbReference type="EMBL" id="JACCAA010000001">
    <property type="protein sequence ID" value="NYG57399.1"/>
    <property type="molecule type" value="Genomic_DNA"/>
</dbReference>
<dbReference type="RefSeq" id="WP_246279906.1">
    <property type="nucleotide sequence ID" value="NZ_JACCAA010000001.1"/>
</dbReference>
<feature type="domain" description="ABC transmembrane type-1" evidence="9">
    <location>
        <begin position="124"/>
        <end position="324"/>
    </location>
</feature>
<dbReference type="GO" id="GO:0005886">
    <property type="term" value="C:plasma membrane"/>
    <property type="evidence" value="ECO:0007669"/>
    <property type="project" value="UniProtKB-SubCell"/>
</dbReference>
<evidence type="ECO:0000313" key="11">
    <source>
        <dbReference type="Proteomes" id="UP000540656"/>
    </source>
</evidence>
<proteinExistence type="inferred from homology"/>
<dbReference type="PROSITE" id="PS50928">
    <property type="entry name" value="ABC_TM1"/>
    <property type="match status" value="1"/>
</dbReference>
<dbReference type="Gene3D" id="1.10.3720.10">
    <property type="entry name" value="MetI-like"/>
    <property type="match status" value="1"/>
</dbReference>
<evidence type="ECO:0000256" key="8">
    <source>
        <dbReference type="SAM" id="MobiDB-lite"/>
    </source>
</evidence>
<comment type="caution">
    <text evidence="10">The sequence shown here is derived from an EMBL/GenBank/DDBJ whole genome shotgun (WGS) entry which is preliminary data.</text>
</comment>
<dbReference type="InterPro" id="IPR035906">
    <property type="entry name" value="MetI-like_sf"/>
</dbReference>
<feature type="compositionally biased region" description="Low complexity" evidence="8">
    <location>
        <begin position="1"/>
        <end position="25"/>
    </location>
</feature>
<feature type="transmembrane region" description="Helical" evidence="7">
    <location>
        <begin position="128"/>
        <end position="150"/>
    </location>
</feature>
<dbReference type="SUPFAM" id="SSF161098">
    <property type="entry name" value="MetI-like"/>
    <property type="match status" value="1"/>
</dbReference>
<dbReference type="CDD" id="cd06261">
    <property type="entry name" value="TM_PBP2"/>
    <property type="match status" value="1"/>
</dbReference>
<keyword evidence="6 7" id="KW-0472">Membrane</keyword>
<evidence type="ECO:0000256" key="7">
    <source>
        <dbReference type="RuleBase" id="RU363032"/>
    </source>
</evidence>
<feature type="region of interest" description="Disordered" evidence="8">
    <location>
        <begin position="1"/>
        <end position="26"/>
    </location>
</feature>
<dbReference type="Pfam" id="PF12911">
    <property type="entry name" value="OppC_N"/>
    <property type="match status" value="1"/>
</dbReference>
<evidence type="ECO:0000256" key="3">
    <source>
        <dbReference type="ARBA" id="ARBA00022475"/>
    </source>
</evidence>
<keyword evidence="4 7" id="KW-0812">Transmembrane</keyword>
<feature type="transmembrane region" description="Helical" evidence="7">
    <location>
        <begin position="199"/>
        <end position="218"/>
    </location>
</feature>
<dbReference type="InterPro" id="IPR050366">
    <property type="entry name" value="BP-dependent_transpt_permease"/>
</dbReference>
<feature type="transmembrane region" description="Helical" evidence="7">
    <location>
        <begin position="45"/>
        <end position="67"/>
    </location>
</feature>
<comment type="subcellular location">
    <subcellularLocation>
        <location evidence="1 7">Cell membrane</location>
        <topology evidence="1 7">Multi-pass membrane protein</topology>
    </subcellularLocation>
</comment>
<evidence type="ECO:0000256" key="5">
    <source>
        <dbReference type="ARBA" id="ARBA00022989"/>
    </source>
</evidence>
<name>A0A7Y9S0B5_9ACTN</name>
<evidence type="ECO:0000256" key="4">
    <source>
        <dbReference type="ARBA" id="ARBA00022692"/>
    </source>
</evidence>
<protein>
    <submittedName>
        <fullName evidence="10">Peptide/nickel transport system permease protein</fullName>
    </submittedName>
</protein>
<feature type="transmembrane region" description="Helical" evidence="7">
    <location>
        <begin position="162"/>
        <end position="184"/>
    </location>
</feature>
<evidence type="ECO:0000256" key="1">
    <source>
        <dbReference type="ARBA" id="ARBA00004651"/>
    </source>
</evidence>
<evidence type="ECO:0000256" key="6">
    <source>
        <dbReference type="ARBA" id="ARBA00023136"/>
    </source>
</evidence>
<dbReference type="PANTHER" id="PTHR43386:SF1">
    <property type="entry name" value="D,D-DIPEPTIDE TRANSPORT SYSTEM PERMEASE PROTEIN DDPC-RELATED"/>
    <property type="match status" value="1"/>
</dbReference>
<dbReference type="PANTHER" id="PTHR43386">
    <property type="entry name" value="OLIGOPEPTIDE TRANSPORT SYSTEM PERMEASE PROTEIN APPC"/>
    <property type="match status" value="1"/>
</dbReference>
<organism evidence="10 11">
    <name type="scientific">Nocardioides daedukensis</name>
    <dbReference type="NCBI Taxonomy" id="634462"/>
    <lineage>
        <taxon>Bacteria</taxon>
        <taxon>Bacillati</taxon>
        <taxon>Actinomycetota</taxon>
        <taxon>Actinomycetes</taxon>
        <taxon>Propionibacteriales</taxon>
        <taxon>Nocardioidaceae</taxon>
        <taxon>Nocardioides</taxon>
    </lineage>
</organism>
<dbReference type="AlphaFoldDB" id="A0A7Y9S0B5"/>
<feature type="transmembrane region" description="Helical" evidence="7">
    <location>
        <begin position="304"/>
        <end position="327"/>
    </location>
</feature>
<dbReference type="Proteomes" id="UP000540656">
    <property type="component" value="Unassembled WGS sequence"/>
</dbReference>
<keyword evidence="5 7" id="KW-1133">Transmembrane helix</keyword>
<feature type="transmembrane region" description="Helical" evidence="7">
    <location>
        <begin position="253"/>
        <end position="284"/>
    </location>
</feature>
<evidence type="ECO:0000256" key="2">
    <source>
        <dbReference type="ARBA" id="ARBA00022448"/>
    </source>
</evidence>
<reference evidence="10 11" key="1">
    <citation type="submission" date="2020-07" db="EMBL/GenBank/DDBJ databases">
        <title>Sequencing the genomes of 1000 actinobacteria strains.</title>
        <authorList>
            <person name="Klenk H.-P."/>
        </authorList>
    </citation>
    <scope>NUCLEOTIDE SEQUENCE [LARGE SCALE GENOMIC DNA]</scope>
    <source>
        <strain evidence="10 11">DSM 23819</strain>
    </source>
</reference>